<dbReference type="InterPro" id="IPR009215">
    <property type="entry name" value="TIM-br_IGPS-like"/>
</dbReference>
<dbReference type="EMBL" id="JAHBCL010000001">
    <property type="protein sequence ID" value="MBS7525284.1"/>
    <property type="molecule type" value="Genomic_DNA"/>
</dbReference>
<dbReference type="PANTHER" id="PTHR31862:SF1">
    <property type="entry name" value="UPF0261 DOMAIN PROTEIN (AFU_ORTHOLOGUE AFUA_1G10120)"/>
    <property type="match status" value="1"/>
</dbReference>
<evidence type="ECO:0000313" key="6">
    <source>
        <dbReference type="Proteomes" id="UP000746471"/>
    </source>
</evidence>
<dbReference type="InterPro" id="IPR051353">
    <property type="entry name" value="Tobamovirus_resist_UPF0261"/>
</dbReference>
<keyword evidence="2" id="KW-0238">DNA-binding</keyword>
<dbReference type="Pfam" id="PF09370">
    <property type="entry name" value="PEP_hydrolase"/>
    <property type="match status" value="1"/>
</dbReference>
<dbReference type="InterPro" id="IPR018060">
    <property type="entry name" value="HTH_AraC"/>
</dbReference>
<sequence length="400" mass="44761">MLTRKDVLENFHRQLKLGNHIIGVASGAGITAKYAEQGGADFLLVLNAGKFRQMGRSSTAGFLPFCNSNEMVMSFGAREIKPVIKNIPVFFGLNATDPTIELTPYIESIKQIGFEGINNFPTVGLIDGQYREALEETGYSYALEVEAIRIAHEKDLFTVAFVFNEQQARDMLNAGADIICAHLGFTAGGMLGAKKVLSLEAAKVKAQRIFNVCNAIRPDVIKMIYGGPVKTPVDVQYMYSNTELVGYIGGSSFERIPSEKSITNITRAFKNTGNFSEDDLMAKMLEGITKHYDYVQFVKKYVAEHYMQKISFVDLAKVAYISRSHLSNLFKKEVGCSFPTYLVQYRMNKAMEIIKANDEIAMVTVANLVGYQDYAQFSKMFKKYSGQSPTQFRSRHKHMT</sequence>
<dbReference type="InterPro" id="IPR009057">
    <property type="entry name" value="Homeodomain-like_sf"/>
</dbReference>
<organism evidence="5 6">
    <name type="scientific">Fusibacter paucivorans</name>
    <dbReference type="NCBI Taxonomy" id="76009"/>
    <lineage>
        <taxon>Bacteria</taxon>
        <taxon>Bacillati</taxon>
        <taxon>Bacillota</taxon>
        <taxon>Clostridia</taxon>
        <taxon>Eubacteriales</taxon>
        <taxon>Eubacteriales Family XII. Incertae Sedis</taxon>
        <taxon>Fusibacter</taxon>
    </lineage>
</organism>
<dbReference type="InterPro" id="IPR018062">
    <property type="entry name" value="HTH_AraC-typ_CS"/>
</dbReference>
<keyword evidence="1" id="KW-0805">Transcription regulation</keyword>
<evidence type="ECO:0000256" key="3">
    <source>
        <dbReference type="ARBA" id="ARBA00023163"/>
    </source>
</evidence>
<feature type="domain" description="HTH araC/xylS-type" evidence="4">
    <location>
        <begin position="296"/>
        <end position="395"/>
    </location>
</feature>
<gene>
    <name evidence="5" type="ORF">KHM83_01190</name>
</gene>
<dbReference type="PROSITE" id="PS01124">
    <property type="entry name" value="HTH_ARAC_FAMILY_2"/>
    <property type="match status" value="1"/>
</dbReference>
<protein>
    <submittedName>
        <fullName evidence="5">Phosphoenolpyruvate hydrolase family protein</fullName>
    </submittedName>
</protein>
<keyword evidence="6" id="KW-1185">Reference proteome</keyword>
<name>A0ABS5PJM7_9FIRM</name>
<comment type="caution">
    <text evidence="5">The sequence shown here is derived from an EMBL/GenBank/DDBJ whole genome shotgun (WGS) entry which is preliminary data.</text>
</comment>
<dbReference type="PROSITE" id="PS00041">
    <property type="entry name" value="HTH_ARAC_FAMILY_1"/>
    <property type="match status" value="1"/>
</dbReference>
<reference evidence="5 6" key="1">
    <citation type="submission" date="2021-05" db="EMBL/GenBank/DDBJ databases">
        <title>Fusibacter ferrireducens sp. nov., an anaerobic, sulfur- and Fe-reducing bacterium isolated from the mangrove sediment.</title>
        <authorList>
            <person name="Qiu D."/>
        </authorList>
    </citation>
    <scope>NUCLEOTIDE SEQUENCE [LARGE SCALE GENOMIC DNA]</scope>
    <source>
        <strain evidence="5 6">DSM 12116</strain>
    </source>
</reference>
<evidence type="ECO:0000256" key="2">
    <source>
        <dbReference type="ARBA" id="ARBA00023125"/>
    </source>
</evidence>
<dbReference type="PANTHER" id="PTHR31862">
    <property type="entry name" value="UPF0261 DOMAIN PROTEIN (AFU_ORTHOLOGUE AFUA_1G10120)"/>
    <property type="match status" value="1"/>
</dbReference>
<dbReference type="Proteomes" id="UP000746471">
    <property type="component" value="Unassembled WGS sequence"/>
</dbReference>
<evidence type="ECO:0000259" key="4">
    <source>
        <dbReference type="PROSITE" id="PS01124"/>
    </source>
</evidence>
<dbReference type="InterPro" id="IPR015813">
    <property type="entry name" value="Pyrv/PenolPyrv_kinase-like_dom"/>
</dbReference>
<dbReference type="SUPFAM" id="SSF51621">
    <property type="entry name" value="Phosphoenolpyruvate/pyruvate domain"/>
    <property type="match status" value="1"/>
</dbReference>
<evidence type="ECO:0000313" key="5">
    <source>
        <dbReference type="EMBL" id="MBS7525284.1"/>
    </source>
</evidence>
<dbReference type="Gene3D" id="3.20.20.70">
    <property type="entry name" value="Aldolase class I"/>
    <property type="match status" value="1"/>
</dbReference>
<dbReference type="Gene3D" id="1.10.10.60">
    <property type="entry name" value="Homeodomain-like"/>
    <property type="match status" value="2"/>
</dbReference>
<dbReference type="SMART" id="SM00342">
    <property type="entry name" value="HTH_ARAC"/>
    <property type="match status" value="1"/>
</dbReference>
<dbReference type="SUPFAM" id="SSF46689">
    <property type="entry name" value="Homeodomain-like"/>
    <property type="match status" value="2"/>
</dbReference>
<keyword evidence="5" id="KW-0378">Hydrolase</keyword>
<dbReference type="Pfam" id="PF12833">
    <property type="entry name" value="HTH_18"/>
    <property type="match status" value="1"/>
</dbReference>
<keyword evidence="3" id="KW-0804">Transcription</keyword>
<dbReference type="GO" id="GO:0016787">
    <property type="term" value="F:hydrolase activity"/>
    <property type="evidence" value="ECO:0007669"/>
    <property type="project" value="UniProtKB-KW"/>
</dbReference>
<evidence type="ECO:0000256" key="1">
    <source>
        <dbReference type="ARBA" id="ARBA00023015"/>
    </source>
</evidence>
<dbReference type="RefSeq" id="WP_213235066.1">
    <property type="nucleotide sequence ID" value="NZ_JAHBCL010000001.1"/>
</dbReference>
<accession>A0ABS5PJM7</accession>
<dbReference type="InterPro" id="IPR013785">
    <property type="entry name" value="Aldolase_TIM"/>
</dbReference>
<proteinExistence type="predicted"/>